<evidence type="ECO:0000259" key="4">
    <source>
        <dbReference type="Pfam" id="PF07992"/>
    </source>
</evidence>
<dbReference type="PRINTS" id="PR00368">
    <property type="entry name" value="FADPNR"/>
</dbReference>
<feature type="domain" description="FAD/NAD(P)-binding" evidence="4">
    <location>
        <begin position="6"/>
        <end position="309"/>
    </location>
</feature>
<proteinExistence type="predicted"/>
<dbReference type="STRING" id="1566387.QV13_09950"/>
<dbReference type="CDD" id="cd19946">
    <property type="entry name" value="GlpA-like_Fer2_BFD-like"/>
    <property type="match status" value="1"/>
</dbReference>
<dbReference type="Pfam" id="PF07992">
    <property type="entry name" value="Pyr_redox_2"/>
    <property type="match status" value="1"/>
</dbReference>
<dbReference type="RefSeq" id="WP_065997781.1">
    <property type="nucleotide sequence ID" value="NZ_MDEO01000030.1"/>
</dbReference>
<dbReference type="OrthoDB" id="9801699at2"/>
<evidence type="ECO:0000256" key="1">
    <source>
        <dbReference type="ARBA" id="ARBA00023002"/>
    </source>
</evidence>
<evidence type="ECO:0008006" key="7">
    <source>
        <dbReference type="Google" id="ProtNLM"/>
    </source>
</evidence>
<reference evidence="5 6" key="1">
    <citation type="submission" date="2016-08" db="EMBL/GenBank/DDBJ databases">
        <title>Whole genome sequence of Mesorhizobium sp. strain UASWS1009 isolated from industrial sewage.</title>
        <authorList>
            <person name="Crovadore J."/>
            <person name="Calmin G."/>
            <person name="Chablais R."/>
            <person name="Cochard B."/>
            <person name="Lefort F."/>
        </authorList>
    </citation>
    <scope>NUCLEOTIDE SEQUENCE [LARGE SCALE GENOMIC DNA]</scope>
    <source>
        <strain evidence="5 6">UASWS1009</strain>
    </source>
</reference>
<dbReference type="PANTHER" id="PTHR42949:SF3">
    <property type="entry name" value="ANAEROBIC GLYCEROL-3-PHOSPHATE DEHYDROGENASE SUBUNIT B"/>
    <property type="match status" value="1"/>
</dbReference>
<dbReference type="InterPro" id="IPR007419">
    <property type="entry name" value="BFD-like_2Fe2S-bd_dom"/>
</dbReference>
<organism evidence="5 6">
    <name type="scientific">Mesorhizobium hungaricum</name>
    <dbReference type="NCBI Taxonomy" id="1566387"/>
    <lineage>
        <taxon>Bacteria</taxon>
        <taxon>Pseudomonadati</taxon>
        <taxon>Pseudomonadota</taxon>
        <taxon>Alphaproteobacteria</taxon>
        <taxon>Hyphomicrobiales</taxon>
        <taxon>Phyllobacteriaceae</taxon>
        <taxon>Mesorhizobium</taxon>
    </lineage>
</organism>
<accession>A0A1C2DZ34</accession>
<keyword evidence="1" id="KW-0560">Oxidoreductase</keyword>
<protein>
    <recommendedName>
        <fullName evidence="7">FAD/NAD(P)-binding oxidoreductase</fullName>
    </recommendedName>
</protein>
<dbReference type="InterPro" id="IPR036188">
    <property type="entry name" value="FAD/NAD-bd_sf"/>
</dbReference>
<dbReference type="AlphaFoldDB" id="A0A1C2DZ34"/>
<dbReference type="Gene3D" id="3.50.50.60">
    <property type="entry name" value="FAD/NAD(P)-binding domain"/>
    <property type="match status" value="2"/>
</dbReference>
<dbReference type="PIRSF" id="PIRSF037495">
    <property type="entry name" value="Opine_OX_OoxA/HcnB"/>
    <property type="match status" value="1"/>
</dbReference>
<sequence length="477" mass="50967">MAGNDRIIVVGTGPAGSRAVETLHRAGCRNLTVISEAPASGGQIYRRQPGGFQRPPASLYGDDAPKAVRLHDMFDALAGKIDYRPNTLVWNIFDGAVHTSDQSGAGRQEFDRLLLSTGAMDRIIPIPGWTLPGVFTLGGSQIALKNQACSIGRAVVFAGTGPLLYLVAYQYAKAGANVVAVLDSASYLDKVRGAPWMARAPKMLLRGLAYRRYLSRKRVMLREGVRLRSVEGTESVKGIRFSAGGRDDFIPCDAVGLGFGLTPEMQLAEIAGCRTRFDAANRQWVVAHDGQGRAGDGIYVAGDGSAIGGADVAELAGERAALALLADIGLPSSKTRMRQIERELGRLVTFRKGVETSFPFPADWIGEAPDETILCRCENVTFGEARAAIAKFEPREVNRLKALARPGMGRCQGRVCGPVLAELLSAATGRPLEQVGKLRGQGPVKPISYANAGGQADPQVDAWMRAGEKSEADDQSF</sequence>
<dbReference type="SUPFAM" id="SSF51905">
    <property type="entry name" value="FAD/NAD(P)-binding domain"/>
    <property type="match status" value="1"/>
</dbReference>
<dbReference type="InterPro" id="IPR051691">
    <property type="entry name" value="Metab_Enz_Cyan_OpOx_G3PDH"/>
</dbReference>
<dbReference type="InterPro" id="IPR023753">
    <property type="entry name" value="FAD/NAD-binding_dom"/>
</dbReference>
<dbReference type="GO" id="GO:0016491">
    <property type="term" value="F:oxidoreductase activity"/>
    <property type="evidence" value="ECO:0007669"/>
    <property type="project" value="UniProtKB-KW"/>
</dbReference>
<evidence type="ECO:0000313" key="6">
    <source>
        <dbReference type="Proteomes" id="UP000094412"/>
    </source>
</evidence>
<dbReference type="Gene3D" id="1.10.10.1100">
    <property type="entry name" value="BFD-like [2Fe-2S]-binding domain"/>
    <property type="match status" value="1"/>
</dbReference>
<feature type="compositionally biased region" description="Basic and acidic residues" evidence="2">
    <location>
        <begin position="466"/>
        <end position="477"/>
    </location>
</feature>
<feature type="region of interest" description="Disordered" evidence="2">
    <location>
        <begin position="446"/>
        <end position="477"/>
    </location>
</feature>
<evidence type="ECO:0000313" key="5">
    <source>
        <dbReference type="EMBL" id="OCX19916.1"/>
    </source>
</evidence>
<dbReference type="Proteomes" id="UP000094412">
    <property type="component" value="Unassembled WGS sequence"/>
</dbReference>
<dbReference type="Pfam" id="PF04324">
    <property type="entry name" value="Fer2_BFD"/>
    <property type="match status" value="1"/>
</dbReference>
<evidence type="ECO:0000256" key="2">
    <source>
        <dbReference type="SAM" id="MobiDB-lite"/>
    </source>
</evidence>
<keyword evidence="6" id="KW-1185">Reference proteome</keyword>
<name>A0A1C2DZ34_9HYPH</name>
<evidence type="ECO:0000259" key="3">
    <source>
        <dbReference type="Pfam" id="PF04324"/>
    </source>
</evidence>
<dbReference type="InterPro" id="IPR041854">
    <property type="entry name" value="BFD-like_2Fe2S-bd_dom_sf"/>
</dbReference>
<dbReference type="InterPro" id="IPR017224">
    <property type="entry name" value="Opine_Oxase_asu/HCN_bsu"/>
</dbReference>
<dbReference type="PANTHER" id="PTHR42949">
    <property type="entry name" value="ANAEROBIC GLYCEROL-3-PHOSPHATE DEHYDROGENASE SUBUNIT B"/>
    <property type="match status" value="1"/>
</dbReference>
<gene>
    <name evidence="5" type="ORF">QV13_09950</name>
</gene>
<dbReference type="EMBL" id="MDEO01000030">
    <property type="protein sequence ID" value="OCX19916.1"/>
    <property type="molecule type" value="Genomic_DNA"/>
</dbReference>
<feature type="domain" description="BFD-like [2Fe-2S]-binding" evidence="3">
    <location>
        <begin position="373"/>
        <end position="425"/>
    </location>
</feature>
<comment type="caution">
    <text evidence="5">The sequence shown here is derived from an EMBL/GenBank/DDBJ whole genome shotgun (WGS) entry which is preliminary data.</text>
</comment>